<feature type="transmembrane region" description="Helical" evidence="1">
    <location>
        <begin position="62"/>
        <end position="85"/>
    </location>
</feature>
<dbReference type="PANTHER" id="PTHR38848">
    <property type="entry name" value="G-PROTEIN COUPLED RECEPTORS FAMILY 3 PROFILE DOMAIN-CONTAINING PROTEIN"/>
    <property type="match status" value="1"/>
</dbReference>
<name>A0A484FW66_COLOR</name>
<dbReference type="AlphaFoldDB" id="A0A484FW66"/>
<dbReference type="EMBL" id="AMCV02000011">
    <property type="protein sequence ID" value="TDZ22268.1"/>
    <property type="molecule type" value="Genomic_DNA"/>
</dbReference>
<comment type="caution">
    <text evidence="2">The sequence shown here is derived from an EMBL/GenBank/DDBJ whole genome shotgun (WGS) entry which is preliminary data.</text>
</comment>
<reference evidence="3" key="1">
    <citation type="journal article" date="2013" name="New Phytol.">
        <title>Comparative genomic and transcriptomic analyses reveal the hemibiotrophic stage shift of Colletotrichum fungi.</title>
        <authorList>
            <person name="Gan P."/>
            <person name="Ikeda K."/>
            <person name="Irieda H."/>
            <person name="Narusaka M."/>
            <person name="O'Connell R.J."/>
            <person name="Narusaka Y."/>
            <person name="Takano Y."/>
            <person name="Kubo Y."/>
            <person name="Shirasu K."/>
        </authorList>
    </citation>
    <scope>NUCLEOTIDE SEQUENCE [LARGE SCALE GENOMIC DNA]</scope>
    <source>
        <strain evidence="3">104-T / ATCC 96160 / CBS 514.97 / LARS 414 / MAFF 240422</strain>
    </source>
</reference>
<protein>
    <recommendedName>
        <fullName evidence="4">Integral membrane protein</fullName>
    </recommendedName>
</protein>
<feature type="transmembrane region" description="Helical" evidence="1">
    <location>
        <begin position="97"/>
        <end position="116"/>
    </location>
</feature>
<dbReference type="PANTHER" id="PTHR38848:SF3">
    <property type="entry name" value="G-PROTEIN COUPLED RECEPTORS FAMILY 3 PROFILE DOMAIN-CONTAINING PROTEIN"/>
    <property type="match status" value="1"/>
</dbReference>
<evidence type="ECO:0000256" key="1">
    <source>
        <dbReference type="SAM" id="Phobius"/>
    </source>
</evidence>
<feature type="transmembrane region" description="Helical" evidence="1">
    <location>
        <begin position="137"/>
        <end position="158"/>
    </location>
</feature>
<dbReference type="OrthoDB" id="3210850at2759"/>
<evidence type="ECO:0008006" key="4">
    <source>
        <dbReference type="Google" id="ProtNLM"/>
    </source>
</evidence>
<evidence type="ECO:0000313" key="3">
    <source>
        <dbReference type="Proteomes" id="UP000014480"/>
    </source>
</evidence>
<evidence type="ECO:0000313" key="2">
    <source>
        <dbReference type="EMBL" id="TDZ22268.1"/>
    </source>
</evidence>
<organism evidence="2 3">
    <name type="scientific">Colletotrichum orbiculare (strain 104-T / ATCC 96160 / CBS 514.97 / LARS 414 / MAFF 240422)</name>
    <name type="common">Cucumber anthracnose fungus</name>
    <name type="synonym">Colletotrichum lagenarium</name>
    <dbReference type="NCBI Taxonomy" id="1213857"/>
    <lineage>
        <taxon>Eukaryota</taxon>
        <taxon>Fungi</taxon>
        <taxon>Dikarya</taxon>
        <taxon>Ascomycota</taxon>
        <taxon>Pezizomycotina</taxon>
        <taxon>Sordariomycetes</taxon>
        <taxon>Hypocreomycetidae</taxon>
        <taxon>Glomerellales</taxon>
        <taxon>Glomerellaceae</taxon>
        <taxon>Colletotrichum</taxon>
        <taxon>Colletotrichum orbiculare species complex</taxon>
    </lineage>
</organism>
<dbReference type="Proteomes" id="UP000014480">
    <property type="component" value="Unassembled WGS sequence"/>
</dbReference>
<sequence length="234" mass="26074">MYIPPSATSGGATVADTKSTLMQYEEILSLIVTTVLLCILANLFCYEWFAVKHWRPLPWARWLILLVYLSAFFGVLGSWIVQIIFQSGLNMSPGGCSAVGTLCLCAYVVTKLVYLLTVEKAHVIRGSNKPRLKSKLYACNSVMMIGTYSGITIFNFHLRTYHFDADTSVCAVGRERPILIAIMIFDALVNIYLTSLFLVPLLKLQSIQAAMARDTGSTKRDQSVKARMVRIKSD</sequence>
<keyword evidence="3" id="KW-1185">Reference proteome</keyword>
<feature type="transmembrane region" description="Helical" evidence="1">
    <location>
        <begin position="27"/>
        <end position="50"/>
    </location>
</feature>
<keyword evidence="1" id="KW-1133">Transmembrane helix</keyword>
<keyword evidence="1" id="KW-0472">Membrane</keyword>
<keyword evidence="1" id="KW-0812">Transmembrane</keyword>
<feature type="transmembrane region" description="Helical" evidence="1">
    <location>
        <begin position="178"/>
        <end position="202"/>
    </location>
</feature>
<gene>
    <name evidence="2" type="ORF">Cob_v004941</name>
</gene>
<proteinExistence type="predicted"/>
<accession>A0A484FW66</accession>
<reference evidence="3" key="2">
    <citation type="journal article" date="2019" name="Mol. Plant Microbe Interact.">
        <title>Genome sequence resources for four phytopathogenic fungi from the Colletotrichum orbiculare species complex.</title>
        <authorList>
            <person name="Gan P."/>
            <person name="Tsushima A."/>
            <person name="Narusaka M."/>
            <person name="Narusaka Y."/>
            <person name="Takano Y."/>
            <person name="Kubo Y."/>
            <person name="Shirasu K."/>
        </authorList>
    </citation>
    <scope>GENOME REANNOTATION</scope>
    <source>
        <strain evidence="3">104-T / ATCC 96160 / CBS 514.97 / LARS 414 / MAFF 240422</strain>
    </source>
</reference>